<dbReference type="Proteomes" id="UP001589758">
    <property type="component" value="Unassembled WGS sequence"/>
</dbReference>
<keyword evidence="2" id="KW-1185">Reference proteome</keyword>
<name>A0ABV6CCI1_9GAMM</name>
<accession>A0ABV6CCI1</accession>
<evidence type="ECO:0000313" key="1">
    <source>
        <dbReference type="EMBL" id="MFC0180694.1"/>
    </source>
</evidence>
<dbReference type="InterPro" id="IPR021307">
    <property type="entry name" value="DUF2884"/>
</dbReference>
<reference evidence="1 2" key="1">
    <citation type="submission" date="2024-09" db="EMBL/GenBank/DDBJ databases">
        <authorList>
            <person name="Sun Q."/>
            <person name="Mori K."/>
        </authorList>
    </citation>
    <scope>NUCLEOTIDE SEQUENCE [LARGE SCALE GENOMIC DNA]</scope>
    <source>
        <strain evidence="1 2">CCM 8545</strain>
    </source>
</reference>
<evidence type="ECO:0000313" key="2">
    <source>
        <dbReference type="Proteomes" id="UP001589758"/>
    </source>
</evidence>
<dbReference type="RefSeq" id="WP_385877820.1">
    <property type="nucleotide sequence ID" value="NZ_JBHLXE010000108.1"/>
</dbReference>
<dbReference type="EMBL" id="JBHLXE010000108">
    <property type="protein sequence ID" value="MFC0180694.1"/>
    <property type="molecule type" value="Genomic_DNA"/>
</dbReference>
<protein>
    <submittedName>
        <fullName evidence="1">DUF2884 family protein</fullName>
    </submittedName>
</protein>
<organism evidence="1 2">
    <name type="scientific">Thorsellia kenyensis</name>
    <dbReference type="NCBI Taxonomy" id="1549888"/>
    <lineage>
        <taxon>Bacteria</taxon>
        <taxon>Pseudomonadati</taxon>
        <taxon>Pseudomonadota</taxon>
        <taxon>Gammaproteobacteria</taxon>
        <taxon>Enterobacterales</taxon>
        <taxon>Thorselliaceae</taxon>
        <taxon>Thorsellia</taxon>
    </lineage>
</organism>
<sequence length="265" mass="29744">MQIVVEKHVSLNIKRIVKIAIFAFSFSLFSLNSQAKEFVVLETIGCPVYPSKDIKIDEQFVTLSENNQIWQIAKDGAVTLNGKIIQLSESGTSSAKKYQQTLRNELPEFYATTQNLIDSNLGKLDAVIEKTLGEKSKLRNTIKELKPVIQEEFALILNKEEGGALRLSLSNLKEINSRIQELVAKHSKPIMQETLSEIATNQLFGKKENKVSLAEIQDELKATFAGENIKAKELLKQACTAFEEWGNLEADFINEKTLDVNQSII</sequence>
<proteinExistence type="predicted"/>
<comment type="caution">
    <text evidence="1">The sequence shown here is derived from an EMBL/GenBank/DDBJ whole genome shotgun (WGS) entry which is preliminary data.</text>
</comment>
<gene>
    <name evidence="1" type="ORF">ACFFIT_11490</name>
</gene>
<dbReference type="Pfam" id="PF11101">
    <property type="entry name" value="DUF2884"/>
    <property type="match status" value="1"/>
</dbReference>